<proteinExistence type="predicted"/>
<dbReference type="EMBL" id="JAEPQZ010000002">
    <property type="protein sequence ID" value="KAG2184668.1"/>
    <property type="molecule type" value="Genomic_DNA"/>
</dbReference>
<dbReference type="PANTHER" id="PTHR31094:SF2">
    <property type="entry name" value="RIKEN CDNA 2310061I04 GENE"/>
    <property type="match status" value="1"/>
</dbReference>
<accession>A0A8H7Q2E4</accession>
<evidence type="ECO:0000313" key="2">
    <source>
        <dbReference type="Proteomes" id="UP000654370"/>
    </source>
</evidence>
<dbReference type="Pfam" id="PF10184">
    <property type="entry name" value="DUF2358"/>
    <property type="match status" value="1"/>
</dbReference>
<organism evidence="1 2">
    <name type="scientific">Mortierella isabellina</name>
    <name type="common">Filamentous fungus</name>
    <name type="synonym">Umbelopsis isabellina</name>
    <dbReference type="NCBI Taxonomy" id="91625"/>
    <lineage>
        <taxon>Eukaryota</taxon>
        <taxon>Fungi</taxon>
        <taxon>Fungi incertae sedis</taxon>
        <taxon>Mucoromycota</taxon>
        <taxon>Mucoromycotina</taxon>
        <taxon>Umbelopsidomycetes</taxon>
        <taxon>Umbelopsidales</taxon>
        <taxon>Umbelopsidaceae</taxon>
        <taxon>Umbelopsis</taxon>
    </lineage>
</organism>
<sequence>MYHQHILLHDPQYTKLRIHGRTAYIGISEMLRYSVDLYYRDISLELLNLRVMDDSDRIPTRLQVRWQLEGIPRTSAMMSTGAVSKTTYEGVFEYSFNAAGDIMEHRIESITPAPSRRVIFLHGIGGRLRAWWERRRLPELSPGIGCVSHSNRFTATKPIDHSRSSSPCTIDS</sequence>
<dbReference type="InterPro" id="IPR018790">
    <property type="entry name" value="DUF2358"/>
</dbReference>
<dbReference type="OrthoDB" id="1099063at2759"/>
<name>A0A8H7Q2E4_MORIS</name>
<protein>
    <submittedName>
        <fullName evidence="1">Uncharacterized protein</fullName>
    </submittedName>
</protein>
<gene>
    <name evidence="1" type="ORF">INT43_000581</name>
</gene>
<comment type="caution">
    <text evidence="1">The sequence shown here is derived from an EMBL/GenBank/DDBJ whole genome shotgun (WGS) entry which is preliminary data.</text>
</comment>
<keyword evidence="2" id="KW-1185">Reference proteome</keyword>
<dbReference type="Proteomes" id="UP000654370">
    <property type="component" value="Unassembled WGS sequence"/>
</dbReference>
<reference evidence="1" key="1">
    <citation type="submission" date="2020-12" db="EMBL/GenBank/DDBJ databases">
        <title>Metabolic potential, ecology and presence of endohyphal bacteria is reflected in genomic diversity of Mucoromycotina.</title>
        <authorList>
            <person name="Muszewska A."/>
            <person name="Okrasinska A."/>
            <person name="Steczkiewicz K."/>
            <person name="Drgas O."/>
            <person name="Orlowska M."/>
            <person name="Perlinska-Lenart U."/>
            <person name="Aleksandrzak-Piekarczyk T."/>
            <person name="Szatraj K."/>
            <person name="Zielenkiewicz U."/>
            <person name="Pilsyk S."/>
            <person name="Malc E."/>
            <person name="Mieczkowski P."/>
            <person name="Kruszewska J.S."/>
            <person name="Biernat P."/>
            <person name="Pawlowska J."/>
        </authorList>
    </citation>
    <scope>NUCLEOTIDE SEQUENCE</scope>
    <source>
        <strain evidence="1">WA0000067209</strain>
    </source>
</reference>
<evidence type="ECO:0000313" key="1">
    <source>
        <dbReference type="EMBL" id="KAG2184668.1"/>
    </source>
</evidence>
<dbReference type="AlphaFoldDB" id="A0A8H7Q2E4"/>
<dbReference type="PANTHER" id="PTHR31094">
    <property type="entry name" value="RIKEN CDNA 2310061I04 GENE"/>
    <property type="match status" value="1"/>
</dbReference>